<evidence type="ECO:0000256" key="4">
    <source>
        <dbReference type="ARBA" id="ARBA00022989"/>
    </source>
</evidence>
<dbReference type="InterPro" id="IPR050189">
    <property type="entry name" value="MFS_Efflux_Transporters"/>
</dbReference>
<comment type="caution">
    <text evidence="8">The sequence shown here is derived from an EMBL/GenBank/DDBJ whole genome shotgun (WGS) entry which is preliminary data.</text>
</comment>
<evidence type="ECO:0000313" key="8">
    <source>
        <dbReference type="EMBL" id="MBK1815263.1"/>
    </source>
</evidence>
<keyword evidence="9" id="KW-1185">Reference proteome</keyword>
<dbReference type="CDD" id="cd17324">
    <property type="entry name" value="MFS_NepI_like"/>
    <property type="match status" value="1"/>
</dbReference>
<dbReference type="InterPro" id="IPR036259">
    <property type="entry name" value="MFS_trans_sf"/>
</dbReference>
<feature type="transmembrane region" description="Helical" evidence="6">
    <location>
        <begin position="345"/>
        <end position="366"/>
    </location>
</feature>
<evidence type="ECO:0000313" key="9">
    <source>
        <dbReference type="Proteomes" id="UP000600139"/>
    </source>
</evidence>
<dbReference type="InterPro" id="IPR011701">
    <property type="entry name" value="MFS"/>
</dbReference>
<comment type="subcellular location">
    <subcellularLocation>
        <location evidence="1">Cell membrane</location>
        <topology evidence="1">Multi-pass membrane protein</topology>
    </subcellularLocation>
</comment>
<feature type="transmembrane region" description="Helical" evidence="6">
    <location>
        <begin position="210"/>
        <end position="233"/>
    </location>
</feature>
<proteinExistence type="predicted"/>
<keyword evidence="4 6" id="KW-1133">Transmembrane helix</keyword>
<keyword evidence="5 6" id="KW-0472">Membrane</keyword>
<dbReference type="AlphaFoldDB" id="A0A934R386"/>
<dbReference type="EMBL" id="JAENIK010000008">
    <property type="protein sequence ID" value="MBK1815263.1"/>
    <property type="molecule type" value="Genomic_DNA"/>
</dbReference>
<feature type="transmembrane region" description="Helical" evidence="6">
    <location>
        <begin position="81"/>
        <end position="100"/>
    </location>
</feature>
<reference evidence="8" key="1">
    <citation type="submission" date="2021-01" db="EMBL/GenBank/DDBJ databases">
        <title>Modified the classification status of verrucomicrobia.</title>
        <authorList>
            <person name="Feng X."/>
        </authorList>
    </citation>
    <scope>NUCLEOTIDE SEQUENCE</scope>
    <source>
        <strain evidence="8">JCM 18052</strain>
    </source>
</reference>
<dbReference type="Gene3D" id="1.20.1250.20">
    <property type="entry name" value="MFS general substrate transporter like domains"/>
    <property type="match status" value="1"/>
</dbReference>
<feature type="transmembrane region" description="Helical" evidence="6">
    <location>
        <begin position="15"/>
        <end position="37"/>
    </location>
</feature>
<feature type="transmembrane region" description="Helical" evidence="6">
    <location>
        <begin position="280"/>
        <end position="298"/>
    </location>
</feature>
<keyword evidence="3 6" id="KW-0812">Transmembrane</keyword>
<feature type="transmembrane region" description="Helical" evidence="6">
    <location>
        <begin position="304"/>
        <end position="324"/>
    </location>
</feature>
<organism evidence="8 9">
    <name type="scientific">Luteolibacter yonseiensis</name>
    <dbReference type="NCBI Taxonomy" id="1144680"/>
    <lineage>
        <taxon>Bacteria</taxon>
        <taxon>Pseudomonadati</taxon>
        <taxon>Verrucomicrobiota</taxon>
        <taxon>Verrucomicrobiia</taxon>
        <taxon>Verrucomicrobiales</taxon>
        <taxon>Verrucomicrobiaceae</taxon>
        <taxon>Luteolibacter</taxon>
    </lineage>
</organism>
<dbReference type="Pfam" id="PF07690">
    <property type="entry name" value="MFS_1"/>
    <property type="match status" value="1"/>
</dbReference>
<feature type="transmembrane region" description="Helical" evidence="6">
    <location>
        <begin position="378"/>
        <end position="394"/>
    </location>
</feature>
<accession>A0A934R386</accession>
<dbReference type="GO" id="GO:0022857">
    <property type="term" value="F:transmembrane transporter activity"/>
    <property type="evidence" value="ECO:0007669"/>
    <property type="project" value="InterPro"/>
</dbReference>
<keyword evidence="2" id="KW-1003">Cell membrane</keyword>
<dbReference type="PROSITE" id="PS50850">
    <property type="entry name" value="MFS"/>
    <property type="match status" value="1"/>
</dbReference>
<protein>
    <submittedName>
        <fullName evidence="8">MFS transporter</fullName>
    </submittedName>
</protein>
<evidence type="ECO:0000256" key="3">
    <source>
        <dbReference type="ARBA" id="ARBA00022692"/>
    </source>
</evidence>
<dbReference type="GO" id="GO:0005886">
    <property type="term" value="C:plasma membrane"/>
    <property type="evidence" value="ECO:0007669"/>
    <property type="project" value="UniProtKB-SubCell"/>
</dbReference>
<dbReference type="SUPFAM" id="SSF103473">
    <property type="entry name" value="MFS general substrate transporter"/>
    <property type="match status" value="1"/>
</dbReference>
<evidence type="ECO:0000259" key="7">
    <source>
        <dbReference type="PROSITE" id="PS50850"/>
    </source>
</evidence>
<dbReference type="InterPro" id="IPR020846">
    <property type="entry name" value="MFS_dom"/>
</dbReference>
<feature type="domain" description="Major facilitator superfamily (MFS) profile" evidence="7">
    <location>
        <begin position="15"/>
        <end position="398"/>
    </location>
</feature>
<evidence type="ECO:0000256" key="2">
    <source>
        <dbReference type="ARBA" id="ARBA00022475"/>
    </source>
</evidence>
<dbReference type="Proteomes" id="UP000600139">
    <property type="component" value="Unassembled WGS sequence"/>
</dbReference>
<feature type="transmembrane region" description="Helical" evidence="6">
    <location>
        <begin position="253"/>
        <end position="273"/>
    </location>
</feature>
<feature type="transmembrane region" description="Helical" evidence="6">
    <location>
        <begin position="106"/>
        <end position="127"/>
    </location>
</feature>
<dbReference type="RefSeq" id="WP_200350231.1">
    <property type="nucleotide sequence ID" value="NZ_BAABHZ010000012.1"/>
</dbReference>
<name>A0A934R386_9BACT</name>
<evidence type="ECO:0000256" key="5">
    <source>
        <dbReference type="ARBA" id="ARBA00023136"/>
    </source>
</evidence>
<dbReference type="PANTHER" id="PTHR43124">
    <property type="entry name" value="PURINE EFFLUX PUMP PBUE"/>
    <property type="match status" value="1"/>
</dbReference>
<gene>
    <name evidence="8" type="ORF">JIN84_06540</name>
</gene>
<sequence>MTSAVPKPPLSEKSLLLLLAAVQFTHIMDFMIMMPLGPQLMRELKIDPQQFGALISSFAITSGIVGLAMAPFADRFDRRKLLLFCYAGFTLGTLACGLCDTAAKLFWARAVCGAFGGVSGATIMAIVSDVVPPERRAQGMGIIMTAFSAAAALGVPFGLKIAQWWKWEAPFLIVAAVATVVWIGLHRILPPVRGHLSGEKVRSGKDFLDLLKNGNAWTGLALMVAMIFGHFTIIPYLSPYLVGNIGLPESSLFLVYLTGGMVTIFTGPFIGKLADRHGRFLLYACLITAACVVIRLLTSSGPLPLWQTLLLAALFFTCASGRFIPGQATISMAVPSSRRGAYMSLVACSRDLASGLTAALGGMIISKTPDGRLLDFDKLGWIAIGVSVFSLWIFRQVKSAE</sequence>
<feature type="transmembrane region" description="Helical" evidence="6">
    <location>
        <begin position="49"/>
        <end position="69"/>
    </location>
</feature>
<dbReference type="PANTHER" id="PTHR43124:SF3">
    <property type="entry name" value="CHLORAMPHENICOL EFFLUX PUMP RV0191"/>
    <property type="match status" value="1"/>
</dbReference>
<evidence type="ECO:0000256" key="6">
    <source>
        <dbReference type="SAM" id="Phobius"/>
    </source>
</evidence>
<evidence type="ECO:0000256" key="1">
    <source>
        <dbReference type="ARBA" id="ARBA00004651"/>
    </source>
</evidence>
<feature type="transmembrane region" description="Helical" evidence="6">
    <location>
        <begin position="139"/>
        <end position="159"/>
    </location>
</feature>